<dbReference type="Proteomes" id="UP000694541">
    <property type="component" value="Unplaced"/>
</dbReference>
<dbReference type="AlphaFoldDB" id="A0A8B9MU56"/>
<dbReference type="PANTHER" id="PTHR45656">
    <property type="entry name" value="PROTEIN CBR-CLEC-78"/>
    <property type="match status" value="1"/>
</dbReference>
<dbReference type="PROSITE" id="PS50923">
    <property type="entry name" value="SUSHI"/>
    <property type="match status" value="2"/>
</dbReference>
<feature type="domain" description="Sushi" evidence="6">
    <location>
        <begin position="95"/>
        <end position="153"/>
    </location>
</feature>
<dbReference type="Gene3D" id="2.10.70.10">
    <property type="entry name" value="Complement Module, domain 1"/>
    <property type="match status" value="2"/>
</dbReference>
<feature type="domain" description="Sushi" evidence="6">
    <location>
        <begin position="38"/>
        <end position="94"/>
    </location>
</feature>
<dbReference type="SUPFAM" id="SSF57535">
    <property type="entry name" value="Complement control module/SCR domain"/>
    <property type="match status" value="2"/>
</dbReference>
<evidence type="ECO:0000256" key="1">
    <source>
        <dbReference type="ARBA" id="ARBA00022659"/>
    </source>
</evidence>
<dbReference type="PANTHER" id="PTHR45656:SF4">
    <property type="entry name" value="PROTEIN CBR-CLEC-78"/>
    <property type="match status" value="1"/>
</dbReference>
<organism evidence="7 8">
    <name type="scientific">Accipiter nisus</name>
    <name type="common">Eurasian sparrowhawk</name>
    <dbReference type="NCBI Taxonomy" id="211598"/>
    <lineage>
        <taxon>Eukaryota</taxon>
        <taxon>Metazoa</taxon>
        <taxon>Chordata</taxon>
        <taxon>Craniata</taxon>
        <taxon>Vertebrata</taxon>
        <taxon>Euteleostomi</taxon>
        <taxon>Archelosauria</taxon>
        <taxon>Archosauria</taxon>
        <taxon>Dinosauria</taxon>
        <taxon>Saurischia</taxon>
        <taxon>Theropoda</taxon>
        <taxon>Coelurosauria</taxon>
        <taxon>Aves</taxon>
        <taxon>Neognathae</taxon>
        <taxon>Neoaves</taxon>
        <taxon>Telluraves</taxon>
        <taxon>Accipitrimorphae</taxon>
        <taxon>Accipitriformes</taxon>
        <taxon>Accipitridae</taxon>
        <taxon>Accipitrinae</taxon>
        <taxon>Accipiter</taxon>
    </lineage>
</organism>
<evidence type="ECO:0000256" key="3">
    <source>
        <dbReference type="ARBA" id="ARBA00022737"/>
    </source>
</evidence>
<proteinExistence type="predicted"/>
<keyword evidence="4 5" id="KW-1015">Disulfide bond</keyword>
<evidence type="ECO:0000256" key="2">
    <source>
        <dbReference type="ARBA" id="ARBA00022729"/>
    </source>
</evidence>
<dbReference type="SMART" id="SM00032">
    <property type="entry name" value="CCP"/>
    <property type="match status" value="2"/>
</dbReference>
<evidence type="ECO:0000256" key="4">
    <source>
        <dbReference type="ARBA" id="ARBA00023157"/>
    </source>
</evidence>
<name>A0A8B9MU56_9AVES</name>
<accession>A0A8B9MU56</accession>
<dbReference type="Ensembl" id="ENSANIT00000014689.1">
    <property type="protein sequence ID" value="ENSANIP00000014201.1"/>
    <property type="gene ID" value="ENSANIG00000009637.1"/>
</dbReference>
<dbReference type="FunFam" id="2.10.70.10:FF:000014">
    <property type="entry name" value="Membrane cofactor protein"/>
    <property type="match status" value="1"/>
</dbReference>
<reference evidence="7" key="1">
    <citation type="submission" date="2025-08" db="UniProtKB">
        <authorList>
            <consortium name="Ensembl"/>
        </authorList>
    </citation>
    <scope>IDENTIFICATION</scope>
</reference>
<dbReference type="Pfam" id="PF00084">
    <property type="entry name" value="Sushi"/>
    <property type="match status" value="2"/>
</dbReference>
<keyword evidence="8" id="KW-1185">Reference proteome</keyword>
<feature type="disulfide bond" evidence="5">
    <location>
        <begin position="65"/>
        <end position="92"/>
    </location>
</feature>
<evidence type="ECO:0000259" key="6">
    <source>
        <dbReference type="PROSITE" id="PS50923"/>
    </source>
</evidence>
<dbReference type="InterPro" id="IPR051277">
    <property type="entry name" value="SEZ6_CSMD_C4BPB_Regulators"/>
</dbReference>
<reference evidence="7" key="2">
    <citation type="submission" date="2025-09" db="UniProtKB">
        <authorList>
            <consortium name="Ensembl"/>
        </authorList>
    </citation>
    <scope>IDENTIFICATION</scope>
</reference>
<sequence>MALGCSYLCFLNSVSCKIQDFSPNSCFDVPPVEQFPHILCGKPPTIDNGMHNGFFTMGMSVTYTCDPGYYLVGNAVVFCKASGSWSRPGPRCEEARCPVPQVQNGRIVSPRIAYTHKDTIAFECEPGYVLHGHRVVQCQLNNTWEPPVPVCEQGKCSNSTLNVNLPPALPNLLFLDSLTTGLAYLS</sequence>
<evidence type="ECO:0000313" key="8">
    <source>
        <dbReference type="Proteomes" id="UP000694541"/>
    </source>
</evidence>
<protein>
    <recommendedName>
        <fullName evidence="6">Sushi domain-containing protein</fullName>
    </recommendedName>
</protein>
<evidence type="ECO:0000313" key="7">
    <source>
        <dbReference type="Ensembl" id="ENSANIP00000014201.1"/>
    </source>
</evidence>
<dbReference type="InterPro" id="IPR035976">
    <property type="entry name" value="Sushi/SCR/CCP_sf"/>
</dbReference>
<dbReference type="CDD" id="cd00033">
    <property type="entry name" value="CCP"/>
    <property type="match status" value="2"/>
</dbReference>
<feature type="disulfide bond" evidence="5">
    <location>
        <begin position="124"/>
        <end position="151"/>
    </location>
</feature>
<keyword evidence="1 5" id="KW-0768">Sushi</keyword>
<keyword evidence="3" id="KW-0677">Repeat</keyword>
<keyword evidence="2" id="KW-0732">Signal</keyword>
<comment type="caution">
    <text evidence="5">Lacks conserved residue(s) required for the propagation of feature annotation.</text>
</comment>
<evidence type="ECO:0000256" key="5">
    <source>
        <dbReference type="PROSITE-ProRule" id="PRU00302"/>
    </source>
</evidence>
<dbReference type="InterPro" id="IPR000436">
    <property type="entry name" value="Sushi_SCR_CCP_dom"/>
</dbReference>